<dbReference type="InterPro" id="IPR011010">
    <property type="entry name" value="DNA_brk_join_enz"/>
</dbReference>
<dbReference type="PANTHER" id="PTHR30349:SF64">
    <property type="entry name" value="PROPHAGE INTEGRASE INTD-RELATED"/>
    <property type="match status" value="1"/>
</dbReference>
<dbReference type="InterPro" id="IPR050090">
    <property type="entry name" value="Tyrosine_recombinase_XerCD"/>
</dbReference>
<comment type="caution">
    <text evidence="3">The sequence shown here is derived from an EMBL/GenBank/DDBJ whole genome shotgun (WGS) entry which is preliminary data.</text>
</comment>
<dbReference type="PANTHER" id="PTHR30349">
    <property type="entry name" value="PHAGE INTEGRASE-RELATED"/>
    <property type="match status" value="1"/>
</dbReference>
<dbReference type="Proteomes" id="UP000306630">
    <property type="component" value="Unassembled WGS sequence"/>
</dbReference>
<dbReference type="InterPro" id="IPR013762">
    <property type="entry name" value="Integrase-like_cat_sf"/>
</dbReference>
<dbReference type="RefSeq" id="WP_135993299.1">
    <property type="nucleotide sequence ID" value="NZ_CBFGDC010000012.1"/>
</dbReference>
<dbReference type="AlphaFoldDB" id="A0A4S2FX06"/>
<organism evidence="3 4">
    <name type="scientific">Muribaculum intestinale</name>
    <dbReference type="NCBI Taxonomy" id="1796646"/>
    <lineage>
        <taxon>Bacteria</taxon>
        <taxon>Pseudomonadati</taxon>
        <taxon>Bacteroidota</taxon>
        <taxon>Bacteroidia</taxon>
        <taxon>Bacteroidales</taxon>
        <taxon>Muribaculaceae</taxon>
        <taxon>Muribaculum</taxon>
    </lineage>
</organism>
<dbReference type="GO" id="GO:0015074">
    <property type="term" value="P:DNA integration"/>
    <property type="evidence" value="ECO:0007669"/>
    <property type="project" value="InterPro"/>
</dbReference>
<keyword evidence="1" id="KW-0233">DNA recombination</keyword>
<dbReference type="GO" id="GO:0006310">
    <property type="term" value="P:DNA recombination"/>
    <property type="evidence" value="ECO:0007669"/>
    <property type="project" value="UniProtKB-KW"/>
</dbReference>
<dbReference type="EMBL" id="SRYD01000028">
    <property type="protein sequence ID" value="TGY73894.1"/>
    <property type="molecule type" value="Genomic_DNA"/>
</dbReference>
<gene>
    <name evidence="3" type="ORF">E5333_08115</name>
</gene>
<protein>
    <recommendedName>
        <fullName evidence="2">Tyr recombinase domain-containing protein</fullName>
    </recommendedName>
</protein>
<dbReference type="InterPro" id="IPR002104">
    <property type="entry name" value="Integrase_catalytic"/>
</dbReference>
<name>A0A4S2FX06_9BACT</name>
<evidence type="ECO:0000313" key="3">
    <source>
        <dbReference type="EMBL" id="TGY73894.1"/>
    </source>
</evidence>
<feature type="domain" description="Tyr recombinase" evidence="2">
    <location>
        <begin position="1"/>
        <end position="139"/>
    </location>
</feature>
<evidence type="ECO:0000259" key="2">
    <source>
        <dbReference type="PROSITE" id="PS51898"/>
    </source>
</evidence>
<dbReference type="Pfam" id="PF00589">
    <property type="entry name" value="Phage_integrase"/>
    <property type="match status" value="1"/>
</dbReference>
<proteinExistence type="predicted"/>
<sequence length="139" mass="15926">MQGRCAKTGIIFACMTGHRINDILQLDWEYIELSPNGGYRICIRTQKTKTQTTLPLSDEALSYYDEQGRDMAFKGLSRANTREPFKKWPKDAGIKEKITFHGLRHTYATLLITNGTDIYTVSKMLTHKNMATTQIYTNI</sequence>
<accession>A0A4S2FX06</accession>
<evidence type="ECO:0000313" key="4">
    <source>
        <dbReference type="Proteomes" id="UP000306630"/>
    </source>
</evidence>
<dbReference type="PROSITE" id="PS51898">
    <property type="entry name" value="TYR_RECOMBINASE"/>
    <property type="match status" value="1"/>
</dbReference>
<dbReference type="Gene3D" id="1.10.443.10">
    <property type="entry name" value="Intergrase catalytic core"/>
    <property type="match status" value="1"/>
</dbReference>
<dbReference type="CDD" id="cd01185">
    <property type="entry name" value="INTN1_C_like"/>
    <property type="match status" value="1"/>
</dbReference>
<dbReference type="SUPFAM" id="SSF56349">
    <property type="entry name" value="DNA breaking-rejoining enzymes"/>
    <property type="match status" value="1"/>
</dbReference>
<evidence type="ECO:0000256" key="1">
    <source>
        <dbReference type="ARBA" id="ARBA00023172"/>
    </source>
</evidence>
<dbReference type="GO" id="GO:0003677">
    <property type="term" value="F:DNA binding"/>
    <property type="evidence" value="ECO:0007669"/>
    <property type="project" value="InterPro"/>
</dbReference>
<reference evidence="3 4" key="1">
    <citation type="submission" date="2019-04" db="EMBL/GenBank/DDBJ databases">
        <title>Microbes associate with the intestines of laboratory mice.</title>
        <authorList>
            <person name="Navarre W."/>
            <person name="Wong E."/>
            <person name="Huang K."/>
            <person name="Tropini C."/>
            <person name="Ng K."/>
            <person name="Yu B."/>
        </authorList>
    </citation>
    <scope>NUCLEOTIDE SEQUENCE [LARGE SCALE GENOMIC DNA]</scope>
    <source>
        <strain evidence="3 4">NM06_A21</strain>
    </source>
</reference>